<evidence type="ECO:0000313" key="1">
    <source>
        <dbReference type="EMBL" id="CAD1825238.1"/>
    </source>
</evidence>
<reference evidence="1" key="1">
    <citation type="submission" date="2020-07" db="EMBL/GenBank/DDBJ databases">
        <authorList>
            <person name="Lin J."/>
        </authorList>
    </citation>
    <scope>NUCLEOTIDE SEQUENCE</scope>
</reference>
<dbReference type="AlphaFoldDB" id="A0A6V7P3E5"/>
<dbReference type="EMBL" id="LR862144">
    <property type="protein sequence ID" value="CAD1825238.1"/>
    <property type="molecule type" value="Genomic_DNA"/>
</dbReference>
<organism evidence="1">
    <name type="scientific">Ananas comosus var. bracteatus</name>
    <name type="common">red pineapple</name>
    <dbReference type="NCBI Taxonomy" id="296719"/>
    <lineage>
        <taxon>Eukaryota</taxon>
        <taxon>Viridiplantae</taxon>
        <taxon>Streptophyta</taxon>
        <taxon>Embryophyta</taxon>
        <taxon>Tracheophyta</taxon>
        <taxon>Spermatophyta</taxon>
        <taxon>Magnoliopsida</taxon>
        <taxon>Liliopsida</taxon>
        <taxon>Poales</taxon>
        <taxon>Bromeliaceae</taxon>
        <taxon>Bromelioideae</taxon>
        <taxon>Ananas</taxon>
    </lineage>
</organism>
<gene>
    <name evidence="1" type="ORF">CB5_LOCUS8449</name>
</gene>
<accession>A0A6V7P3E5</accession>
<name>A0A6V7P3E5_ANACO</name>
<protein>
    <submittedName>
        <fullName evidence="1">Uncharacterized protein</fullName>
    </submittedName>
</protein>
<proteinExistence type="predicted"/>
<sequence length="125" mass="13938">MVFACGGSNLEAAAAHLARFSCCLKFAASLCQNFLLMHLSMALNHLKIQDLLDINSCIIQEVTCEENYLKLVQLFDLQREDATDEEVLDEGTELNFQADSGGDNLTKGFNKEVKMIIIVDYDVKT</sequence>